<keyword evidence="6" id="KW-1185">Reference proteome</keyword>
<evidence type="ECO:0000256" key="2">
    <source>
        <dbReference type="ARBA" id="ARBA00022801"/>
    </source>
</evidence>
<dbReference type="SUPFAM" id="SSF53187">
    <property type="entry name" value="Zn-dependent exopeptidases"/>
    <property type="match status" value="1"/>
</dbReference>
<dbReference type="InterPro" id="IPR050072">
    <property type="entry name" value="Peptidase_M20A"/>
</dbReference>
<evidence type="ECO:0000256" key="3">
    <source>
        <dbReference type="SAM" id="SignalP"/>
    </source>
</evidence>
<dbReference type="SUPFAM" id="SSF55031">
    <property type="entry name" value="Bacterial exopeptidase dimerisation domain"/>
    <property type="match status" value="1"/>
</dbReference>
<protein>
    <submittedName>
        <fullName evidence="5">M20/M25/M40 family metallo-hydrolase</fullName>
    </submittedName>
</protein>
<proteinExistence type="predicted"/>
<name>A0ABW4X1B4_9BACT</name>
<dbReference type="Pfam" id="PF01546">
    <property type="entry name" value="Peptidase_M20"/>
    <property type="match status" value="1"/>
</dbReference>
<keyword evidence="3" id="KW-0732">Signal</keyword>
<comment type="caution">
    <text evidence="5">The sequence shown here is derived from an EMBL/GenBank/DDBJ whole genome shotgun (WGS) entry which is preliminary data.</text>
</comment>
<dbReference type="PANTHER" id="PTHR43808">
    <property type="entry name" value="ACETYLORNITHINE DEACETYLASE"/>
    <property type="match status" value="1"/>
</dbReference>
<evidence type="ECO:0000313" key="6">
    <source>
        <dbReference type="Proteomes" id="UP001597369"/>
    </source>
</evidence>
<accession>A0ABW4X1B4</accession>
<reference evidence="6" key="1">
    <citation type="journal article" date="2019" name="Int. J. Syst. Evol. Microbiol.">
        <title>The Global Catalogue of Microorganisms (GCM) 10K type strain sequencing project: providing services to taxonomists for standard genome sequencing and annotation.</title>
        <authorList>
            <consortium name="The Broad Institute Genomics Platform"/>
            <consortium name="The Broad Institute Genome Sequencing Center for Infectious Disease"/>
            <person name="Wu L."/>
            <person name="Ma J."/>
        </authorList>
    </citation>
    <scope>NUCLEOTIDE SEQUENCE [LARGE SCALE GENOMIC DNA]</scope>
    <source>
        <strain evidence="6">JCM 16545</strain>
    </source>
</reference>
<organism evidence="5 6">
    <name type="scientific">Pontibacter silvestris</name>
    <dbReference type="NCBI Taxonomy" id="2305183"/>
    <lineage>
        <taxon>Bacteria</taxon>
        <taxon>Pseudomonadati</taxon>
        <taxon>Bacteroidota</taxon>
        <taxon>Cytophagia</taxon>
        <taxon>Cytophagales</taxon>
        <taxon>Hymenobacteraceae</taxon>
        <taxon>Pontibacter</taxon>
    </lineage>
</organism>
<dbReference type="Pfam" id="PF07687">
    <property type="entry name" value="M20_dimer"/>
    <property type="match status" value="1"/>
</dbReference>
<feature type="domain" description="Peptidase M20 dimerisation" evidence="4">
    <location>
        <begin position="238"/>
        <end position="338"/>
    </location>
</feature>
<dbReference type="InterPro" id="IPR036264">
    <property type="entry name" value="Bact_exopeptidase_dim_dom"/>
</dbReference>
<keyword evidence="1" id="KW-0479">Metal-binding</keyword>
<dbReference type="PANTHER" id="PTHR43808:SF17">
    <property type="entry name" value="PEPTIDASE M20"/>
    <property type="match status" value="1"/>
</dbReference>
<dbReference type="RefSeq" id="WP_229962845.1">
    <property type="nucleotide sequence ID" value="NZ_JAJJWI010000035.1"/>
</dbReference>
<dbReference type="Gene3D" id="3.40.630.10">
    <property type="entry name" value="Zn peptidases"/>
    <property type="match status" value="1"/>
</dbReference>
<dbReference type="Gene3D" id="3.30.70.360">
    <property type="match status" value="1"/>
</dbReference>
<dbReference type="InterPro" id="IPR011650">
    <property type="entry name" value="Peptidase_M20_dimer"/>
</dbReference>
<evidence type="ECO:0000313" key="5">
    <source>
        <dbReference type="EMBL" id="MFD2068181.1"/>
    </source>
</evidence>
<dbReference type="Proteomes" id="UP001597369">
    <property type="component" value="Unassembled WGS sequence"/>
</dbReference>
<sequence>MSNKIKWILLGLLPAALSFNIPQPSLAQGRFINSEETKNSPPVIEKRYENEIKALAKLPAVKRALQTIVELEAETRQDHISLTEIPAPPFKEEVRAKKYAQMLQTAGIDSVWIDEVGNVIGQRKGKTGSRTVVLEAHLDTVFPEGTEVKVKQKGDTLYAPGVGDDTRGLAVVLAVLKAIEKTNIETEADVLFIGAVGEEGLGDLRGVKHLFRDNGPQIDSYIAVEGGGVNRVTHRGLGSHRYRVKFKGPGGHSSGAFGLVNPHNALSRAIHYFIVDADKFTKEGIRTTYNVGVIGGGTSVNSIPFESWMEVDMRSESPERVAGIDQLLQAAVQRALKEENQMKRIGPDLEVEVEMIGDRPAGDVDPGVALIQRAMATSKYLHAEPRLGVGSTNSNIPFSKGIPAVTIGAGGKAGGAHSLNEWWLQNEEANTAIKKVLLLVLAEAGTSK</sequence>
<evidence type="ECO:0000256" key="1">
    <source>
        <dbReference type="ARBA" id="ARBA00022723"/>
    </source>
</evidence>
<evidence type="ECO:0000259" key="4">
    <source>
        <dbReference type="Pfam" id="PF07687"/>
    </source>
</evidence>
<feature type="chain" id="PRO_5046873314" evidence="3">
    <location>
        <begin position="28"/>
        <end position="448"/>
    </location>
</feature>
<feature type="signal peptide" evidence="3">
    <location>
        <begin position="1"/>
        <end position="27"/>
    </location>
</feature>
<dbReference type="InterPro" id="IPR002933">
    <property type="entry name" value="Peptidase_M20"/>
</dbReference>
<dbReference type="EMBL" id="JBHUHV010000049">
    <property type="protein sequence ID" value="MFD2068181.1"/>
    <property type="molecule type" value="Genomic_DNA"/>
</dbReference>
<gene>
    <name evidence="5" type="ORF">ACFSKU_14905</name>
</gene>
<keyword evidence="2" id="KW-0378">Hydrolase</keyword>